<evidence type="ECO:0000256" key="1">
    <source>
        <dbReference type="SAM" id="MobiDB-lite"/>
    </source>
</evidence>
<feature type="region of interest" description="Disordered" evidence="1">
    <location>
        <begin position="82"/>
        <end position="112"/>
    </location>
</feature>
<gene>
    <name evidence="2" type="primary">jg27386</name>
    <name evidence="2" type="ORF">PAEG_LOCUS268</name>
</gene>
<keyword evidence="3" id="KW-1185">Reference proteome</keyword>
<accession>A0A8S4QHI9</accession>
<reference evidence="2" key="1">
    <citation type="submission" date="2022-03" db="EMBL/GenBank/DDBJ databases">
        <authorList>
            <person name="Lindestad O."/>
        </authorList>
    </citation>
    <scope>NUCLEOTIDE SEQUENCE</scope>
</reference>
<comment type="caution">
    <text evidence="2">The sequence shown here is derived from an EMBL/GenBank/DDBJ whole genome shotgun (WGS) entry which is preliminary data.</text>
</comment>
<proteinExistence type="predicted"/>
<dbReference type="AlphaFoldDB" id="A0A8S4QHI9"/>
<organism evidence="2 3">
    <name type="scientific">Pararge aegeria aegeria</name>
    <dbReference type="NCBI Taxonomy" id="348720"/>
    <lineage>
        <taxon>Eukaryota</taxon>
        <taxon>Metazoa</taxon>
        <taxon>Ecdysozoa</taxon>
        <taxon>Arthropoda</taxon>
        <taxon>Hexapoda</taxon>
        <taxon>Insecta</taxon>
        <taxon>Pterygota</taxon>
        <taxon>Neoptera</taxon>
        <taxon>Endopterygota</taxon>
        <taxon>Lepidoptera</taxon>
        <taxon>Glossata</taxon>
        <taxon>Ditrysia</taxon>
        <taxon>Papilionoidea</taxon>
        <taxon>Nymphalidae</taxon>
        <taxon>Satyrinae</taxon>
        <taxon>Satyrini</taxon>
        <taxon>Parargina</taxon>
        <taxon>Pararge</taxon>
    </lineage>
</organism>
<dbReference type="Proteomes" id="UP000838756">
    <property type="component" value="Unassembled WGS sequence"/>
</dbReference>
<evidence type="ECO:0000313" key="2">
    <source>
        <dbReference type="EMBL" id="CAH2207648.1"/>
    </source>
</evidence>
<protein>
    <submittedName>
        <fullName evidence="2">Jg27386 protein</fullName>
    </submittedName>
</protein>
<dbReference type="EMBL" id="CAKXAJ010000863">
    <property type="protein sequence ID" value="CAH2207648.1"/>
    <property type="molecule type" value="Genomic_DNA"/>
</dbReference>
<evidence type="ECO:0000313" key="3">
    <source>
        <dbReference type="Proteomes" id="UP000838756"/>
    </source>
</evidence>
<name>A0A8S4QHI9_9NEOP</name>
<sequence length="112" mass="12594">MKLGPVYFDDMEFNSRKRLLDCEQANPAIKSLVIGRTQYANLNDAKNAAVWSPLYKSHTTKAWSHKTRFQYGIVLVSVPGRSIGGLRRPTQVHNDAQGSDQHRDEVDVPVGQ</sequence>